<organism evidence="2 3">
    <name type="scientific">Psychroserpens algicola</name>
    <dbReference type="NCBI Taxonomy" id="1719034"/>
    <lineage>
        <taxon>Bacteria</taxon>
        <taxon>Pseudomonadati</taxon>
        <taxon>Bacteroidota</taxon>
        <taxon>Flavobacteriia</taxon>
        <taxon>Flavobacteriales</taxon>
        <taxon>Flavobacteriaceae</taxon>
        <taxon>Psychroserpens</taxon>
    </lineage>
</organism>
<dbReference type="InterPro" id="IPR001173">
    <property type="entry name" value="Glyco_trans_2-like"/>
</dbReference>
<accession>A0ABT0H4M5</accession>
<dbReference type="Proteomes" id="UP001203687">
    <property type="component" value="Unassembled WGS sequence"/>
</dbReference>
<evidence type="ECO:0000259" key="1">
    <source>
        <dbReference type="Pfam" id="PF00535"/>
    </source>
</evidence>
<feature type="domain" description="Glycosyltransferase 2-like" evidence="1">
    <location>
        <begin position="5"/>
        <end position="79"/>
    </location>
</feature>
<protein>
    <submittedName>
        <fullName evidence="2">Glycosyltransferase</fullName>
    </submittedName>
</protein>
<dbReference type="EMBL" id="JALPQF010000001">
    <property type="protein sequence ID" value="MCK8479343.1"/>
    <property type="molecule type" value="Genomic_DNA"/>
</dbReference>
<gene>
    <name evidence="2" type="ORF">MUY34_01855</name>
</gene>
<reference evidence="2" key="1">
    <citation type="submission" date="2022-04" db="EMBL/GenBank/DDBJ databases">
        <authorList>
            <person name="Ren T."/>
        </authorList>
    </citation>
    <scope>NUCLEOTIDE SEQUENCE</scope>
    <source>
        <strain evidence="2">F63249</strain>
    </source>
</reference>
<name>A0ABT0H4M5_9FLAO</name>
<sequence>MKTGIIIVFHNYENEIDIDFFKSYCRELKHIEFCLVNNDSKDDTYLILKDLKEHFKNVSVVNIKRFKSDISAVKCGARYMFNAFKLKHLGYVNANSLNTRHHGLNTVMVMINEYQDEIIRYDKKILRDQNKKQTLFQKLFSVVDYLKKIELEKQVDNLHYQSKF</sequence>
<evidence type="ECO:0000313" key="3">
    <source>
        <dbReference type="Proteomes" id="UP001203687"/>
    </source>
</evidence>
<dbReference type="Pfam" id="PF00535">
    <property type="entry name" value="Glycos_transf_2"/>
    <property type="match status" value="1"/>
</dbReference>
<dbReference type="RefSeq" id="WP_204344115.1">
    <property type="nucleotide sequence ID" value="NZ_JACNMJ010000001.1"/>
</dbReference>
<keyword evidence="3" id="KW-1185">Reference proteome</keyword>
<evidence type="ECO:0000313" key="2">
    <source>
        <dbReference type="EMBL" id="MCK8479343.1"/>
    </source>
</evidence>
<comment type="caution">
    <text evidence="2">The sequence shown here is derived from an EMBL/GenBank/DDBJ whole genome shotgun (WGS) entry which is preliminary data.</text>
</comment>
<proteinExistence type="predicted"/>